<sequence length="84" mass="9482">MNRHFSDARYYLTRAGAHAKKGVVETLEPVVAKGRELAGREAEPEPGRVERLRAKLDDASDRAENEAADFAADARRRVRRYRGT</sequence>
<dbReference type="InterPro" id="IPR055975">
    <property type="entry name" value="DUF7553"/>
</dbReference>
<organism evidence="1 2">
    <name type="scientific">Natronoarchaeum mannanilyticum</name>
    <dbReference type="NCBI Taxonomy" id="926360"/>
    <lineage>
        <taxon>Archaea</taxon>
        <taxon>Methanobacteriati</taxon>
        <taxon>Methanobacteriota</taxon>
        <taxon>Stenosarchaea group</taxon>
        <taxon>Halobacteria</taxon>
        <taxon>Halobacteriales</taxon>
        <taxon>Natronoarchaeaceae</taxon>
    </lineage>
</organism>
<reference evidence="1 2" key="1">
    <citation type="journal article" date="2019" name="Int. J. Syst. Evol. Microbiol.">
        <title>The Global Catalogue of Microorganisms (GCM) 10K type strain sequencing project: providing services to taxonomists for standard genome sequencing and annotation.</title>
        <authorList>
            <consortium name="The Broad Institute Genomics Platform"/>
            <consortium name="The Broad Institute Genome Sequencing Center for Infectious Disease"/>
            <person name="Wu L."/>
            <person name="Ma J."/>
        </authorList>
    </citation>
    <scope>NUCLEOTIDE SEQUENCE [LARGE SCALE GENOMIC DNA]</scope>
    <source>
        <strain evidence="1 2">JCM 16328</strain>
    </source>
</reference>
<dbReference type="Pfam" id="PF24430">
    <property type="entry name" value="DUF7553"/>
    <property type="match status" value="1"/>
</dbReference>
<name>A0AAV3TBJ4_9EURY</name>
<accession>A0AAV3TBJ4</accession>
<evidence type="ECO:0000313" key="2">
    <source>
        <dbReference type="Proteomes" id="UP001500420"/>
    </source>
</evidence>
<keyword evidence="2" id="KW-1185">Reference proteome</keyword>
<evidence type="ECO:0000313" key="1">
    <source>
        <dbReference type="EMBL" id="GAA0676174.1"/>
    </source>
</evidence>
<gene>
    <name evidence="1" type="ORF">GCM10009020_24980</name>
</gene>
<dbReference type="Proteomes" id="UP001500420">
    <property type="component" value="Unassembled WGS sequence"/>
</dbReference>
<dbReference type="AlphaFoldDB" id="A0AAV3TBJ4"/>
<comment type="caution">
    <text evidence="1">The sequence shown here is derived from an EMBL/GenBank/DDBJ whole genome shotgun (WGS) entry which is preliminary data.</text>
</comment>
<proteinExistence type="predicted"/>
<dbReference type="EMBL" id="BAAADV010000005">
    <property type="protein sequence ID" value="GAA0676174.1"/>
    <property type="molecule type" value="Genomic_DNA"/>
</dbReference>
<dbReference type="RefSeq" id="WP_343774369.1">
    <property type="nucleotide sequence ID" value="NZ_BAAADV010000005.1"/>
</dbReference>
<protein>
    <submittedName>
        <fullName evidence="1">Uncharacterized protein</fullName>
    </submittedName>
</protein>